<dbReference type="eggNOG" id="ENOG5033K1D">
    <property type="taxonomic scope" value="Bacteria"/>
</dbReference>
<gene>
    <name evidence="2" type="ORF">HMPREF9194_01152</name>
</gene>
<dbReference type="OrthoDB" id="1654962at2"/>
<dbReference type="STRING" id="1125699.HMPREF9194_01152"/>
<accession>S3JXX0</accession>
<protein>
    <recommendedName>
        <fullName evidence="4">Adhesin domain-containing protein</fullName>
    </recommendedName>
</protein>
<dbReference type="Proteomes" id="UP000014541">
    <property type="component" value="Unassembled WGS sequence"/>
</dbReference>
<dbReference type="HOGENOM" id="CLU_908935_0_0_12"/>
<name>S3JXX0_TREMA</name>
<proteinExistence type="predicted"/>
<sequence length="326" mass="35793">MKNLIKVLVTIAVVLMCVGLILVLASFAGGTNFKKLGNLLHDTYDSNGGRCIGGRRIVKNLANGIEALTDGDYDDDDWDDYDDDDLNEFFDKEFSLNDAEFNKKYPIKRNYEYTPSDNITSLDIDVGAARIFMERGENFSVKIFSGKKRNITSRLESNGKLKIDEAHASAKRYKGLKNYKAIVRISIPADTVLDELDLQINAAAFYADRISLTVQEFSAELNAGVIQIKKPEQFLCFGTDIDCNAGSIIVEGALRGRTDIDCTAGQVVLKIDGADEAYSWDTDAALGSVKINDNSVSGNSRQRSAAKEKNHIDISCAVGSVDISIE</sequence>
<keyword evidence="1" id="KW-0472">Membrane</keyword>
<dbReference type="EMBL" id="ATFF01000006">
    <property type="protein sequence ID" value="EPF30828.1"/>
    <property type="molecule type" value="Genomic_DNA"/>
</dbReference>
<reference evidence="2 3" key="1">
    <citation type="submission" date="2013-04" db="EMBL/GenBank/DDBJ databases">
        <title>The Genome Sequence of Treponema maltophilum ATCC 51939.</title>
        <authorList>
            <consortium name="The Broad Institute Genomics Platform"/>
            <person name="Earl A."/>
            <person name="Ward D."/>
            <person name="Feldgarden M."/>
            <person name="Gevers D."/>
            <person name="Leonetti C."/>
            <person name="Blanton J.M."/>
            <person name="Dewhirst F.E."/>
            <person name="Izard J."/>
            <person name="Walker B."/>
            <person name="Young S."/>
            <person name="Zeng Q."/>
            <person name="Gargeya S."/>
            <person name="Fitzgerald M."/>
            <person name="Haas B."/>
            <person name="Abouelleil A."/>
            <person name="Allen A.W."/>
            <person name="Alvarado L."/>
            <person name="Arachchi H.M."/>
            <person name="Berlin A.M."/>
            <person name="Chapman S.B."/>
            <person name="Gainer-Dewar J."/>
            <person name="Goldberg J."/>
            <person name="Griggs A."/>
            <person name="Gujja S."/>
            <person name="Hansen M."/>
            <person name="Howarth C."/>
            <person name="Imamovic A."/>
            <person name="Ireland A."/>
            <person name="Larimer J."/>
            <person name="McCowan C."/>
            <person name="Murphy C."/>
            <person name="Pearson M."/>
            <person name="Poon T.W."/>
            <person name="Priest M."/>
            <person name="Roberts A."/>
            <person name="Saif S."/>
            <person name="Shea T."/>
            <person name="Sisk P."/>
            <person name="Sykes S."/>
            <person name="Wortman J."/>
            <person name="Nusbaum C."/>
            <person name="Birren B."/>
        </authorList>
    </citation>
    <scope>NUCLEOTIDE SEQUENCE [LARGE SCALE GENOMIC DNA]</scope>
    <source>
        <strain evidence="2 3">ATCC 51939</strain>
    </source>
</reference>
<feature type="transmembrane region" description="Helical" evidence="1">
    <location>
        <begin position="7"/>
        <end position="28"/>
    </location>
</feature>
<keyword evidence="3" id="KW-1185">Reference proteome</keyword>
<evidence type="ECO:0000313" key="2">
    <source>
        <dbReference type="EMBL" id="EPF30828.1"/>
    </source>
</evidence>
<dbReference type="AlphaFoldDB" id="S3JXX0"/>
<organism evidence="2 3">
    <name type="scientific">Treponema maltophilum ATCC 51939</name>
    <dbReference type="NCBI Taxonomy" id="1125699"/>
    <lineage>
        <taxon>Bacteria</taxon>
        <taxon>Pseudomonadati</taxon>
        <taxon>Spirochaetota</taxon>
        <taxon>Spirochaetia</taxon>
        <taxon>Spirochaetales</taxon>
        <taxon>Treponemataceae</taxon>
        <taxon>Treponema</taxon>
    </lineage>
</organism>
<evidence type="ECO:0000256" key="1">
    <source>
        <dbReference type="SAM" id="Phobius"/>
    </source>
</evidence>
<dbReference type="PATRIC" id="fig|1125699.3.peg.1173"/>
<dbReference type="RefSeq" id="WP_016525439.1">
    <property type="nucleotide sequence ID" value="NZ_KE332518.1"/>
</dbReference>
<keyword evidence="1" id="KW-0812">Transmembrane</keyword>
<evidence type="ECO:0008006" key="4">
    <source>
        <dbReference type="Google" id="ProtNLM"/>
    </source>
</evidence>
<evidence type="ECO:0000313" key="3">
    <source>
        <dbReference type="Proteomes" id="UP000014541"/>
    </source>
</evidence>
<keyword evidence="1" id="KW-1133">Transmembrane helix</keyword>
<comment type="caution">
    <text evidence="2">The sequence shown here is derived from an EMBL/GenBank/DDBJ whole genome shotgun (WGS) entry which is preliminary data.</text>
</comment>